<dbReference type="Pfam" id="PF00021">
    <property type="entry name" value="UPAR_LY6"/>
    <property type="match status" value="2"/>
</dbReference>
<dbReference type="CDD" id="cd23561">
    <property type="entry name" value="TFP_LU_ECD_SLURP2"/>
    <property type="match status" value="1"/>
</dbReference>
<dbReference type="PANTHER" id="PTHR16983:SF14">
    <property type="entry name" value="SECRETED LY-6_UPAR DOMAIN-CONTAINING PROTEIN 2"/>
    <property type="match status" value="1"/>
</dbReference>
<evidence type="ECO:0000259" key="8">
    <source>
        <dbReference type="Pfam" id="PF00021"/>
    </source>
</evidence>
<proteinExistence type="predicted"/>
<dbReference type="InterPro" id="IPR051110">
    <property type="entry name" value="Ly-6/neurotoxin-like_GPI-ap"/>
</dbReference>
<feature type="signal peptide" evidence="7">
    <location>
        <begin position="1"/>
        <end position="22"/>
    </location>
</feature>
<evidence type="ECO:0000256" key="1">
    <source>
        <dbReference type="ARBA" id="ARBA00004613"/>
    </source>
</evidence>
<dbReference type="FunFam" id="2.10.60.10:FF:000026">
    <property type="entry name" value="Secreted Ly-6/uPAR domain-containing protein 2"/>
    <property type="match status" value="1"/>
</dbReference>
<reference evidence="9" key="3">
    <citation type="submission" date="2025-09" db="UniProtKB">
        <authorList>
            <consortium name="Ensembl"/>
        </authorList>
    </citation>
    <scope>IDENTIFICATION</scope>
</reference>
<evidence type="ECO:0000256" key="6">
    <source>
        <dbReference type="ARBA" id="ARBA00070739"/>
    </source>
</evidence>
<dbReference type="BioGRID-ORCS" id="103237542">
    <property type="hits" value="0 hits in 7 CRISPR screens"/>
</dbReference>
<comment type="subcellular location">
    <subcellularLocation>
        <location evidence="1">Secreted</location>
    </subcellularLocation>
</comment>
<reference evidence="9" key="2">
    <citation type="submission" date="2025-08" db="UniProtKB">
        <authorList>
            <consortium name="Ensembl"/>
        </authorList>
    </citation>
    <scope>IDENTIFICATION</scope>
</reference>
<sequence length="133" mass="14274">MTPLLTLFLVVLMGLPLAPVQALDCHVCAYNGDNCFNPMRCPAMVAYCMTTRTSAAQALWCHQCTGFGGCSRGSRCPWDSTHCVTTATRVLSNVENLPLVTKMCHTGCPDIPSLGLGPYVSIACCQTSLCNHD</sequence>
<dbReference type="GeneTree" id="ENSGT00940000153378"/>
<dbReference type="Ensembl" id="ENSCSAT00000007268.1">
    <property type="protein sequence ID" value="ENSCSAP00000005453.1"/>
    <property type="gene ID" value="ENSCSAG00000009205.1"/>
</dbReference>
<keyword evidence="3 7" id="KW-0732">Signal</keyword>
<keyword evidence="4" id="KW-1015">Disulfide bond</keyword>
<dbReference type="Bgee" id="ENSCSAG00000009205">
    <property type="expression patterns" value="Expressed in Ammon's horn and 7 other cell types or tissues"/>
</dbReference>
<dbReference type="Proteomes" id="UP000029965">
    <property type="component" value="Chromosome 8"/>
</dbReference>
<dbReference type="GO" id="GO:0005576">
    <property type="term" value="C:extracellular region"/>
    <property type="evidence" value="ECO:0007669"/>
    <property type="project" value="UniProtKB-SubCell"/>
</dbReference>
<comment type="subunit">
    <text evidence="5">Interacts with CHRNA3, CHRNA4, CHRNA5, CHRNA7, CHRNB2 and CHRNB4. Interacts with CHRM1 and CHRM3 probably in an allosteric manner.</text>
</comment>
<accession>A0A0D9RA14</accession>
<dbReference type="InterPro" id="IPR045860">
    <property type="entry name" value="Snake_toxin-like_sf"/>
</dbReference>
<keyword evidence="2" id="KW-0964">Secreted</keyword>
<reference evidence="9 10" key="1">
    <citation type="submission" date="2014-03" db="EMBL/GenBank/DDBJ databases">
        <authorList>
            <person name="Warren W."/>
            <person name="Wilson R.K."/>
        </authorList>
    </citation>
    <scope>NUCLEOTIDE SEQUENCE</scope>
</reference>
<evidence type="ECO:0000256" key="5">
    <source>
        <dbReference type="ARBA" id="ARBA00062105"/>
    </source>
</evidence>
<organism evidence="9 10">
    <name type="scientific">Chlorocebus sabaeus</name>
    <name type="common">Green monkey</name>
    <name type="synonym">Simia sabaea</name>
    <dbReference type="NCBI Taxonomy" id="60711"/>
    <lineage>
        <taxon>Eukaryota</taxon>
        <taxon>Metazoa</taxon>
        <taxon>Chordata</taxon>
        <taxon>Craniata</taxon>
        <taxon>Vertebrata</taxon>
        <taxon>Euteleostomi</taxon>
        <taxon>Mammalia</taxon>
        <taxon>Eutheria</taxon>
        <taxon>Euarchontoglires</taxon>
        <taxon>Primates</taxon>
        <taxon>Haplorrhini</taxon>
        <taxon>Catarrhini</taxon>
        <taxon>Cercopithecidae</taxon>
        <taxon>Cercopithecinae</taxon>
        <taxon>Chlorocebus</taxon>
    </lineage>
</organism>
<feature type="domain" description="UPAR/Ly6" evidence="8">
    <location>
        <begin position="21"/>
        <end position="54"/>
    </location>
</feature>
<dbReference type="EMBL" id="AQIB01115329">
    <property type="status" value="NOT_ANNOTATED_CDS"/>
    <property type="molecule type" value="Genomic_DNA"/>
</dbReference>
<evidence type="ECO:0000313" key="9">
    <source>
        <dbReference type="Ensembl" id="ENSCSAP00000005453.1"/>
    </source>
</evidence>
<evidence type="ECO:0000256" key="4">
    <source>
        <dbReference type="ARBA" id="ARBA00023157"/>
    </source>
</evidence>
<dbReference type="AlphaFoldDB" id="A0A0D9RA14"/>
<dbReference type="OMA" id="CIAFATR"/>
<dbReference type="GO" id="GO:0005886">
    <property type="term" value="C:plasma membrane"/>
    <property type="evidence" value="ECO:0007669"/>
    <property type="project" value="TreeGrafter"/>
</dbReference>
<protein>
    <recommendedName>
        <fullName evidence="6">Secreted Ly-6/uPAR domain-containing protein 2</fullName>
    </recommendedName>
</protein>
<dbReference type="eggNOG" id="ENOG502T3MP">
    <property type="taxonomic scope" value="Eukaryota"/>
</dbReference>
<evidence type="ECO:0000256" key="7">
    <source>
        <dbReference type="SAM" id="SignalP"/>
    </source>
</evidence>
<dbReference type="PANTHER" id="PTHR16983">
    <property type="entry name" value="UPAR/LY6 DOMAIN-CONTAINING PROTEIN"/>
    <property type="match status" value="1"/>
</dbReference>
<dbReference type="InterPro" id="IPR016054">
    <property type="entry name" value="LY6_UPA_recep-like"/>
</dbReference>
<keyword evidence="10" id="KW-1185">Reference proteome</keyword>
<evidence type="ECO:0000256" key="2">
    <source>
        <dbReference type="ARBA" id="ARBA00022525"/>
    </source>
</evidence>
<dbReference type="Gene3D" id="2.10.60.10">
    <property type="entry name" value="CD59"/>
    <property type="match status" value="2"/>
</dbReference>
<feature type="domain" description="UPAR/Ly6" evidence="8">
    <location>
        <begin position="57"/>
        <end position="132"/>
    </location>
</feature>
<evidence type="ECO:0000313" key="10">
    <source>
        <dbReference type="Proteomes" id="UP000029965"/>
    </source>
</evidence>
<dbReference type="SUPFAM" id="SSF57302">
    <property type="entry name" value="Snake toxin-like"/>
    <property type="match status" value="1"/>
</dbReference>
<evidence type="ECO:0000256" key="3">
    <source>
        <dbReference type="ARBA" id="ARBA00022729"/>
    </source>
</evidence>
<name>A0A0D9RA14_CHLSB</name>
<feature type="chain" id="PRO_5002344650" description="Secreted Ly-6/uPAR domain-containing protein 2" evidence="7">
    <location>
        <begin position="23"/>
        <end position="133"/>
    </location>
</feature>